<evidence type="ECO:0000313" key="1">
    <source>
        <dbReference type="EMBL" id="MXN20993.1"/>
    </source>
</evidence>
<protein>
    <submittedName>
        <fullName evidence="1">Uncharacterized protein</fullName>
    </submittedName>
</protein>
<dbReference type="AlphaFoldDB" id="A0A6L7GE18"/>
<name>A0A6L7GE18_9RHOB</name>
<comment type="caution">
    <text evidence="1">The sequence shown here is derived from an EMBL/GenBank/DDBJ whole genome shotgun (WGS) entry which is preliminary data.</text>
</comment>
<proteinExistence type="predicted"/>
<sequence length="121" mass="13525">MNYLQRQMKARGLAHYQRALFDWAESVGACWAILQALDAAGAEPAPNWVAAAFPAEAAELRARAVRRIDRIFQNSLTSLSVSEQKSLAQKNVGEVAFPAVKRWIMPEQRTSRRPSKRSGQT</sequence>
<organism evidence="1 2">
    <name type="scientific">Pseudooceanicola albus</name>
    <dbReference type="NCBI Taxonomy" id="2692189"/>
    <lineage>
        <taxon>Bacteria</taxon>
        <taxon>Pseudomonadati</taxon>
        <taxon>Pseudomonadota</taxon>
        <taxon>Alphaproteobacteria</taxon>
        <taxon>Rhodobacterales</taxon>
        <taxon>Paracoccaceae</taxon>
        <taxon>Pseudooceanicola</taxon>
    </lineage>
</organism>
<evidence type="ECO:0000313" key="2">
    <source>
        <dbReference type="Proteomes" id="UP000477911"/>
    </source>
</evidence>
<dbReference type="Proteomes" id="UP000477911">
    <property type="component" value="Unassembled WGS sequence"/>
</dbReference>
<keyword evidence="2" id="KW-1185">Reference proteome</keyword>
<dbReference type="RefSeq" id="WP_160897111.1">
    <property type="nucleotide sequence ID" value="NZ_WUMU01000040.1"/>
</dbReference>
<accession>A0A6L7GE18</accession>
<reference evidence="1 2" key="1">
    <citation type="submission" date="2019-12" db="EMBL/GenBank/DDBJ databases">
        <authorList>
            <person name="Li M."/>
        </authorList>
    </citation>
    <scope>NUCLEOTIDE SEQUENCE [LARGE SCALE GENOMIC DNA]</scope>
    <source>
        <strain evidence="1 2">GBMRC 2024</strain>
    </source>
</reference>
<dbReference type="EMBL" id="WUMU01000040">
    <property type="protein sequence ID" value="MXN20993.1"/>
    <property type="molecule type" value="Genomic_DNA"/>
</dbReference>
<gene>
    <name evidence="1" type="ORF">GR170_24510</name>
</gene>